<evidence type="ECO:0000256" key="9">
    <source>
        <dbReference type="ARBA" id="ARBA00069174"/>
    </source>
</evidence>
<reference evidence="13 14" key="1">
    <citation type="journal article" date="2020" name="Microorganisms">
        <title>Osmotic Adaptation and Compatible Solute Biosynthesis of Phototrophic Bacteria as Revealed from Genome Analyses.</title>
        <authorList>
            <person name="Imhoff J.F."/>
            <person name="Rahn T."/>
            <person name="Kunzel S."/>
            <person name="Keller A."/>
            <person name="Neulinger S.C."/>
        </authorList>
    </citation>
    <scope>NUCLEOTIDE SEQUENCE [LARGE SCALE GENOMIC DNA]</scope>
    <source>
        <strain evidence="13 14">DSM 25653</strain>
    </source>
</reference>
<evidence type="ECO:0000256" key="5">
    <source>
        <dbReference type="ARBA" id="ARBA00035633"/>
    </source>
</evidence>
<evidence type="ECO:0000256" key="11">
    <source>
        <dbReference type="RuleBase" id="RU004106"/>
    </source>
</evidence>
<dbReference type="SUPFAM" id="SSF56752">
    <property type="entry name" value="D-aminoacid aminotransferase-like PLP-dependent enzymes"/>
    <property type="match status" value="1"/>
</dbReference>
<comment type="catalytic activity">
    <reaction evidence="7">
        <text>4-amino-4-deoxychorismate = 4-aminobenzoate + pyruvate + H(+)</text>
        <dbReference type="Rhea" id="RHEA:16201"/>
        <dbReference type="ChEBI" id="CHEBI:15361"/>
        <dbReference type="ChEBI" id="CHEBI:15378"/>
        <dbReference type="ChEBI" id="CHEBI:17836"/>
        <dbReference type="ChEBI" id="CHEBI:58406"/>
        <dbReference type="EC" id="4.1.3.38"/>
    </reaction>
</comment>
<evidence type="ECO:0000256" key="4">
    <source>
        <dbReference type="ARBA" id="ARBA00022909"/>
    </source>
</evidence>
<accession>A0A9X0W5H9</accession>
<evidence type="ECO:0000256" key="8">
    <source>
        <dbReference type="ARBA" id="ARBA00054027"/>
    </source>
</evidence>
<dbReference type="InterPro" id="IPR043132">
    <property type="entry name" value="BCAT-like_C"/>
</dbReference>
<evidence type="ECO:0000256" key="3">
    <source>
        <dbReference type="ARBA" id="ARBA00022898"/>
    </source>
</evidence>
<dbReference type="InterPro" id="IPR036038">
    <property type="entry name" value="Aminotransferase-like"/>
</dbReference>
<dbReference type="RefSeq" id="WP_200237469.1">
    <property type="nucleotide sequence ID" value="NZ_NRRY01000002.1"/>
</dbReference>
<dbReference type="AlphaFoldDB" id="A0A9X0W5H9"/>
<keyword evidence="13" id="KW-0032">Aminotransferase</keyword>
<evidence type="ECO:0000313" key="14">
    <source>
        <dbReference type="Proteomes" id="UP001138768"/>
    </source>
</evidence>
<dbReference type="InterPro" id="IPR001544">
    <property type="entry name" value="Aminotrans_IV"/>
</dbReference>
<dbReference type="InterPro" id="IPR050571">
    <property type="entry name" value="Class-IV_PLP-Dep_Aminotrnsfr"/>
</dbReference>
<evidence type="ECO:0000256" key="12">
    <source>
        <dbReference type="RuleBase" id="RU004516"/>
    </source>
</evidence>
<comment type="caution">
    <text evidence="13">The sequence shown here is derived from an EMBL/GenBank/DDBJ whole genome shotgun (WGS) entry which is preliminary data.</text>
</comment>
<dbReference type="Gene3D" id="3.30.470.10">
    <property type="match status" value="1"/>
</dbReference>
<evidence type="ECO:0000256" key="7">
    <source>
        <dbReference type="ARBA" id="ARBA00049529"/>
    </source>
</evidence>
<keyword evidence="3 12" id="KW-0663">Pyridoxal phosphate</keyword>
<dbReference type="Proteomes" id="UP001138768">
    <property type="component" value="Unassembled WGS sequence"/>
</dbReference>
<sequence length="286" mass="31449">MKELYLNGAFVAPEQAMISVMDRGFLFGDGVYEVIPAYAGRPLRELEHLERLQNSLQGIGLAPPLSPSQWSPIFRRLLSETPTADQALYLQITRGVAPSRDHRFPNAPVPTVLAMAKPMKQRDPAVAERGVEAVTRDDIRWLRCDIKATALLAAVLLRQSAEEAGAEEAILVRNGLALEGSTSNLFIVRQGRLITPPKGPLLLAGITRDLVLELAAVAKIPCEERDITAEELRTADEVWISSSTREVIPVTRLDGVPIGSGRPGPSWQRIDRCYQDFKADLRRAAA</sequence>
<dbReference type="GO" id="GO:0008696">
    <property type="term" value="F:4-amino-4-deoxychorismate lyase activity"/>
    <property type="evidence" value="ECO:0007669"/>
    <property type="project" value="UniProtKB-EC"/>
</dbReference>
<dbReference type="EC" id="4.1.3.38" evidence="6"/>
<comment type="pathway">
    <text evidence="5">Cofactor biosynthesis; tetrahydrofolate biosynthesis; 4-aminobenzoate from chorismate: step 2/2.</text>
</comment>
<dbReference type="FunFam" id="3.20.10.10:FF:000002">
    <property type="entry name" value="D-alanine aminotransferase"/>
    <property type="match status" value="1"/>
</dbReference>
<dbReference type="Pfam" id="PF01063">
    <property type="entry name" value="Aminotran_4"/>
    <property type="match status" value="1"/>
</dbReference>
<dbReference type="PANTHER" id="PTHR42743:SF10">
    <property type="entry name" value="D-ALANINE AMINOTRANSFERASE"/>
    <property type="match status" value="1"/>
</dbReference>
<organism evidence="13 14">
    <name type="scientific">Lamprobacter modestohalophilus</name>
    <dbReference type="NCBI Taxonomy" id="1064514"/>
    <lineage>
        <taxon>Bacteria</taxon>
        <taxon>Pseudomonadati</taxon>
        <taxon>Pseudomonadota</taxon>
        <taxon>Gammaproteobacteria</taxon>
        <taxon>Chromatiales</taxon>
        <taxon>Chromatiaceae</taxon>
        <taxon>Lamprobacter</taxon>
    </lineage>
</organism>
<name>A0A9X0W5H9_9GAMM</name>
<dbReference type="GO" id="GO:0008483">
    <property type="term" value="F:transaminase activity"/>
    <property type="evidence" value="ECO:0007669"/>
    <property type="project" value="UniProtKB-KW"/>
</dbReference>
<keyword evidence="14" id="KW-1185">Reference proteome</keyword>
<gene>
    <name evidence="13" type="ORF">CKO42_01690</name>
</gene>
<keyword evidence="4" id="KW-0289">Folate biosynthesis</keyword>
<evidence type="ECO:0000256" key="1">
    <source>
        <dbReference type="ARBA" id="ARBA00001933"/>
    </source>
</evidence>
<evidence type="ECO:0000313" key="13">
    <source>
        <dbReference type="EMBL" id="MBK1617181.1"/>
    </source>
</evidence>
<keyword evidence="13" id="KW-0808">Transferase</keyword>
<dbReference type="PROSITE" id="PS00770">
    <property type="entry name" value="AA_TRANSFER_CLASS_4"/>
    <property type="match status" value="1"/>
</dbReference>
<evidence type="ECO:0000256" key="2">
    <source>
        <dbReference type="ARBA" id="ARBA00009320"/>
    </source>
</evidence>
<dbReference type="Gene3D" id="3.20.10.10">
    <property type="entry name" value="D-amino Acid Aminotransferase, subunit A, domain 2"/>
    <property type="match status" value="1"/>
</dbReference>
<dbReference type="GO" id="GO:0046656">
    <property type="term" value="P:folic acid biosynthetic process"/>
    <property type="evidence" value="ECO:0007669"/>
    <property type="project" value="UniProtKB-KW"/>
</dbReference>
<dbReference type="EMBL" id="NRRY01000002">
    <property type="protein sequence ID" value="MBK1617181.1"/>
    <property type="molecule type" value="Genomic_DNA"/>
</dbReference>
<dbReference type="PANTHER" id="PTHR42743">
    <property type="entry name" value="AMINO-ACID AMINOTRANSFERASE"/>
    <property type="match status" value="1"/>
</dbReference>
<dbReference type="InterPro" id="IPR018300">
    <property type="entry name" value="Aminotrans_IV_CS"/>
</dbReference>
<protein>
    <recommendedName>
        <fullName evidence="9">Aminodeoxychorismate lyase</fullName>
        <ecNumber evidence="6">4.1.3.38</ecNumber>
    </recommendedName>
    <alternativeName>
        <fullName evidence="10">4-amino-4-deoxychorismate lyase</fullName>
    </alternativeName>
</protein>
<evidence type="ECO:0000256" key="6">
    <source>
        <dbReference type="ARBA" id="ARBA00035676"/>
    </source>
</evidence>
<proteinExistence type="inferred from homology"/>
<evidence type="ECO:0000256" key="10">
    <source>
        <dbReference type="ARBA" id="ARBA00080135"/>
    </source>
</evidence>
<dbReference type="InterPro" id="IPR043131">
    <property type="entry name" value="BCAT-like_N"/>
</dbReference>
<dbReference type="GO" id="GO:0008652">
    <property type="term" value="P:amino acid biosynthetic process"/>
    <property type="evidence" value="ECO:0007669"/>
    <property type="project" value="UniProtKB-ARBA"/>
</dbReference>
<dbReference type="GO" id="GO:0005829">
    <property type="term" value="C:cytosol"/>
    <property type="evidence" value="ECO:0007669"/>
    <property type="project" value="TreeGrafter"/>
</dbReference>
<comment type="similarity">
    <text evidence="2 11">Belongs to the class-IV pyridoxal-phosphate-dependent aminotransferase family.</text>
</comment>
<comment type="cofactor">
    <cofactor evidence="1 12">
        <name>pyridoxal 5'-phosphate</name>
        <dbReference type="ChEBI" id="CHEBI:597326"/>
    </cofactor>
</comment>
<comment type="function">
    <text evidence="8">Involved in the biosynthesis of p-aminobenzoate (PABA), a precursor of tetrahydrofolate. Converts 4-amino-4-deoxychorismate into 4-aminobenzoate (PABA) and pyruvate.</text>
</comment>